<accession>A0ABN2HEI5</accession>
<dbReference type="PANTHER" id="PTHR33164">
    <property type="entry name" value="TRANSCRIPTIONAL REGULATOR, MARR FAMILY"/>
    <property type="match status" value="1"/>
</dbReference>
<dbReference type="Gene3D" id="1.10.10.10">
    <property type="entry name" value="Winged helix-like DNA-binding domain superfamily/Winged helix DNA-binding domain"/>
    <property type="match status" value="1"/>
</dbReference>
<dbReference type="InterPro" id="IPR036388">
    <property type="entry name" value="WH-like_DNA-bd_sf"/>
</dbReference>
<dbReference type="PROSITE" id="PS50995">
    <property type="entry name" value="HTH_MARR_2"/>
    <property type="match status" value="1"/>
</dbReference>
<proteinExistence type="predicted"/>
<dbReference type="EMBL" id="BAAANY010000014">
    <property type="protein sequence ID" value="GAA1686600.1"/>
    <property type="molecule type" value="Genomic_DNA"/>
</dbReference>
<reference evidence="2 3" key="1">
    <citation type="journal article" date="2019" name="Int. J. Syst. Evol. Microbiol.">
        <title>The Global Catalogue of Microorganisms (GCM) 10K type strain sequencing project: providing services to taxonomists for standard genome sequencing and annotation.</title>
        <authorList>
            <consortium name="The Broad Institute Genomics Platform"/>
            <consortium name="The Broad Institute Genome Sequencing Center for Infectious Disease"/>
            <person name="Wu L."/>
            <person name="Ma J."/>
        </authorList>
    </citation>
    <scope>NUCLEOTIDE SEQUENCE [LARGE SCALE GENOMIC DNA]</scope>
    <source>
        <strain evidence="2 3">JCM 14718</strain>
    </source>
</reference>
<name>A0ABN2HEI5_9ACTN</name>
<gene>
    <name evidence="2" type="ORF">GCM10009765_40130</name>
</gene>
<dbReference type="SMART" id="SM00347">
    <property type="entry name" value="HTH_MARR"/>
    <property type="match status" value="1"/>
</dbReference>
<comment type="caution">
    <text evidence="2">The sequence shown here is derived from an EMBL/GenBank/DDBJ whole genome shotgun (WGS) entry which is preliminary data.</text>
</comment>
<evidence type="ECO:0000259" key="1">
    <source>
        <dbReference type="PROSITE" id="PS50995"/>
    </source>
</evidence>
<dbReference type="Pfam" id="PF12802">
    <property type="entry name" value="MarR_2"/>
    <property type="match status" value="1"/>
</dbReference>
<evidence type="ECO:0000313" key="3">
    <source>
        <dbReference type="Proteomes" id="UP001500618"/>
    </source>
</evidence>
<dbReference type="PANTHER" id="PTHR33164:SF43">
    <property type="entry name" value="HTH-TYPE TRANSCRIPTIONAL REPRESSOR YETL"/>
    <property type="match status" value="1"/>
</dbReference>
<dbReference type="InterPro" id="IPR000835">
    <property type="entry name" value="HTH_MarR-typ"/>
</dbReference>
<feature type="domain" description="HTH marR-type" evidence="1">
    <location>
        <begin position="12"/>
        <end position="143"/>
    </location>
</feature>
<sequence>MGVEERIIEGLEERLGTFLKRSEQALMAEKSRVLKPFGLSVPQYAALFALSQAQLSGAQLARICYVTPQSMNSLLSTLEAKNLIERSPSDLHAQVLVTKLTRAGHAVFRKANEAALAVERGLSAAFTADEEKTLRDLLQRAIATLSAH</sequence>
<protein>
    <submittedName>
        <fullName evidence="2">MarR family transcriptional regulator</fullName>
    </submittedName>
</protein>
<dbReference type="InterPro" id="IPR039422">
    <property type="entry name" value="MarR/SlyA-like"/>
</dbReference>
<dbReference type="Proteomes" id="UP001500618">
    <property type="component" value="Unassembled WGS sequence"/>
</dbReference>
<organism evidence="2 3">
    <name type="scientific">Fodinicola feengrottensis</name>
    <dbReference type="NCBI Taxonomy" id="435914"/>
    <lineage>
        <taxon>Bacteria</taxon>
        <taxon>Bacillati</taxon>
        <taxon>Actinomycetota</taxon>
        <taxon>Actinomycetes</taxon>
        <taxon>Mycobacteriales</taxon>
        <taxon>Fodinicola</taxon>
    </lineage>
</organism>
<dbReference type="InterPro" id="IPR036390">
    <property type="entry name" value="WH_DNA-bd_sf"/>
</dbReference>
<keyword evidence="3" id="KW-1185">Reference proteome</keyword>
<evidence type="ECO:0000313" key="2">
    <source>
        <dbReference type="EMBL" id="GAA1686600.1"/>
    </source>
</evidence>
<dbReference type="SUPFAM" id="SSF46785">
    <property type="entry name" value="Winged helix' DNA-binding domain"/>
    <property type="match status" value="1"/>
</dbReference>